<keyword evidence="2 4" id="KW-0378">Hydrolase</keyword>
<dbReference type="GO" id="GO:0005975">
    <property type="term" value="P:carbohydrate metabolic process"/>
    <property type="evidence" value="ECO:0007669"/>
    <property type="project" value="InterPro"/>
</dbReference>
<dbReference type="PANTHER" id="PTHR31339">
    <property type="entry name" value="PECTIN LYASE-RELATED"/>
    <property type="match status" value="1"/>
</dbReference>
<protein>
    <submittedName>
        <fullName evidence="5">Glycoside hydrolase</fullName>
    </submittedName>
</protein>
<evidence type="ECO:0000313" key="5">
    <source>
        <dbReference type="EMBL" id="AWG22713.1"/>
    </source>
</evidence>
<dbReference type="Pfam" id="PF00295">
    <property type="entry name" value="Glyco_hydro_28"/>
    <property type="match status" value="1"/>
</dbReference>
<dbReference type="GO" id="GO:0004650">
    <property type="term" value="F:polygalacturonase activity"/>
    <property type="evidence" value="ECO:0007669"/>
    <property type="project" value="InterPro"/>
</dbReference>
<name>A0A2S1LG34_9FLAO</name>
<dbReference type="AlphaFoldDB" id="A0A2S1LG34"/>
<sequence>MLKNKIVLLISLFFTIISIAKEYNITSYGAKNDGKTINTIAVQKAIDDCSKNGGGTVRIDGGGTYVIGTIFMKSYVTMHIANGTVLQGSTNQNDYVGNVHKNMYKGEVTKNNCLIYAENAVSFGFEGYGTIDGNGHLENFPKKGVIQRPMLLRFKDCSEISMRDIHLINPASWTSAWLYCNNITIDGITIKSRANFNGDGLDFDGCTNVRVSNSSFDNSDDCICLQTSLPDKPCKNITITNCNFTTKWAGIRIGLLSRGNIEYVTVSNCTFTDIEDSGLKIQQNEGGEMSNMTFTNLVMENVPRPIFMTFCQQTASVETPEGQMEPLKRMHNIKFSNIIADNSKGDKNSAIFITGIPGHAIEDVSISNVDFIVSGGGTLQEAKQIDVKEYTFDNMKRWPEFYVVGALPVYGIYARHINGLNLDAISIKTNSEDKRAPVILNSVTNAHFYNLKTNGKVLESTEVLRQ</sequence>
<keyword evidence="3 4" id="KW-0326">Glycosidase</keyword>
<dbReference type="Gene3D" id="2.160.20.10">
    <property type="entry name" value="Single-stranded right-handed beta-helix, Pectin lyase-like"/>
    <property type="match status" value="1"/>
</dbReference>
<dbReference type="OrthoDB" id="9795222at2"/>
<comment type="similarity">
    <text evidence="1 4">Belongs to the glycosyl hydrolase 28 family.</text>
</comment>
<evidence type="ECO:0000256" key="2">
    <source>
        <dbReference type="ARBA" id="ARBA00022801"/>
    </source>
</evidence>
<evidence type="ECO:0000256" key="4">
    <source>
        <dbReference type="RuleBase" id="RU361169"/>
    </source>
</evidence>
<dbReference type="InterPro" id="IPR051801">
    <property type="entry name" value="GH28_Enzymes"/>
</dbReference>
<dbReference type="EMBL" id="CP020918">
    <property type="protein sequence ID" value="AWG22713.1"/>
    <property type="molecule type" value="Genomic_DNA"/>
</dbReference>
<dbReference type="PANTHER" id="PTHR31339:SF9">
    <property type="entry name" value="PLASMIN AND FIBRONECTIN-BINDING PROTEIN A"/>
    <property type="match status" value="1"/>
</dbReference>
<dbReference type="InterPro" id="IPR000743">
    <property type="entry name" value="Glyco_hydro_28"/>
</dbReference>
<dbReference type="InterPro" id="IPR011050">
    <property type="entry name" value="Pectin_lyase_fold/virulence"/>
</dbReference>
<dbReference type="Proteomes" id="UP000244527">
    <property type="component" value="Chromosome"/>
</dbReference>
<evidence type="ECO:0000313" key="6">
    <source>
        <dbReference type="Proteomes" id="UP000244527"/>
    </source>
</evidence>
<dbReference type="InterPro" id="IPR006626">
    <property type="entry name" value="PbH1"/>
</dbReference>
<keyword evidence="6" id="KW-1185">Reference proteome</keyword>
<evidence type="ECO:0000256" key="3">
    <source>
        <dbReference type="ARBA" id="ARBA00023295"/>
    </source>
</evidence>
<reference evidence="5 6" key="1">
    <citation type="submission" date="2017-04" db="EMBL/GenBank/DDBJ databases">
        <title>Compelte genome sequence of WV33.</title>
        <authorList>
            <person name="Lee P.C."/>
        </authorList>
    </citation>
    <scope>NUCLEOTIDE SEQUENCE [LARGE SCALE GENOMIC DNA]</scope>
    <source>
        <strain evidence="5 6">WV33</strain>
    </source>
</reference>
<dbReference type="SUPFAM" id="SSF51126">
    <property type="entry name" value="Pectin lyase-like"/>
    <property type="match status" value="1"/>
</dbReference>
<dbReference type="SMART" id="SM00710">
    <property type="entry name" value="PbH1"/>
    <property type="match status" value="5"/>
</dbReference>
<dbReference type="RefSeq" id="WP_108741630.1">
    <property type="nucleotide sequence ID" value="NZ_CP020918.1"/>
</dbReference>
<dbReference type="InterPro" id="IPR012334">
    <property type="entry name" value="Pectin_lyas_fold"/>
</dbReference>
<dbReference type="KEGG" id="ffa:FFWV33_14855"/>
<organism evidence="5 6">
    <name type="scientific">Flavobacterium faecale</name>
    <dbReference type="NCBI Taxonomy" id="1355330"/>
    <lineage>
        <taxon>Bacteria</taxon>
        <taxon>Pseudomonadati</taxon>
        <taxon>Bacteroidota</taxon>
        <taxon>Flavobacteriia</taxon>
        <taxon>Flavobacteriales</taxon>
        <taxon>Flavobacteriaceae</taxon>
        <taxon>Flavobacterium</taxon>
    </lineage>
</organism>
<gene>
    <name evidence="5" type="ORF">FFWV33_14855</name>
</gene>
<evidence type="ECO:0000256" key="1">
    <source>
        <dbReference type="ARBA" id="ARBA00008834"/>
    </source>
</evidence>
<accession>A0A2S1LG34</accession>
<proteinExistence type="inferred from homology"/>